<comment type="cofactor">
    <cofactor evidence="1">
        <name>NAD(+)</name>
        <dbReference type="ChEBI" id="CHEBI:57540"/>
    </cofactor>
</comment>
<comment type="caution">
    <text evidence="6">The sequence shown here is derived from an EMBL/GenBank/DDBJ whole genome shotgun (WGS) entry which is preliminary data.</text>
</comment>
<feature type="domain" description="NAD-dependent epimerase/dehydratase" evidence="5">
    <location>
        <begin position="7"/>
        <end position="241"/>
    </location>
</feature>
<accession>A0ABT5D448</accession>
<dbReference type="InterPro" id="IPR001509">
    <property type="entry name" value="Epimerase_deHydtase"/>
</dbReference>
<evidence type="ECO:0000259" key="5">
    <source>
        <dbReference type="Pfam" id="PF01370"/>
    </source>
</evidence>
<sequence length="318" mass="34384">MQGKRAVVLGGAGFVGSHLCERLLEDGAAVVAVDNFLTGAEENLRTLRGRPGFAFVRQDIVEGLSVEGPVDYVFNMASPASPIDYAQLPLETLRVGSLGTENALKLAEARGAVFLQASTSEVYGDPLVHPQHEGYYGNVNPIGPRAVYDEAKRYAEAITSAYARVRGVKARIVRIFNTYGPRMRLKDGRVVPAFVGQALRGEDFTVFGDGTQTRSFCYVKDLVDGLVRLALSEVTEPVNIGNPREMTILQFAEAVRAAAGGGGRILYQPLPQNDPKQRQPDITRARTLLGWEPKVSLEEGLRETISYFRAIAGGGGAS</sequence>
<keyword evidence="2" id="KW-0210">Decarboxylase</keyword>
<protein>
    <submittedName>
        <fullName evidence="6">SDR family oxidoreductase</fullName>
    </submittedName>
</protein>
<dbReference type="PANTHER" id="PTHR43078:SF6">
    <property type="entry name" value="UDP-GLUCURONIC ACID DECARBOXYLASE 1"/>
    <property type="match status" value="1"/>
</dbReference>
<evidence type="ECO:0000256" key="4">
    <source>
        <dbReference type="ARBA" id="ARBA00023239"/>
    </source>
</evidence>
<evidence type="ECO:0000313" key="6">
    <source>
        <dbReference type="EMBL" id="MDC0707012.1"/>
    </source>
</evidence>
<dbReference type="Gene3D" id="3.40.50.720">
    <property type="entry name" value="NAD(P)-binding Rossmann-like Domain"/>
    <property type="match status" value="1"/>
</dbReference>
<dbReference type="InterPro" id="IPR044516">
    <property type="entry name" value="UXS-like"/>
</dbReference>
<proteinExistence type="predicted"/>
<dbReference type="EMBL" id="JAQNDM010000001">
    <property type="protein sequence ID" value="MDC0707012.1"/>
    <property type="molecule type" value="Genomic_DNA"/>
</dbReference>
<dbReference type="InterPro" id="IPR036291">
    <property type="entry name" value="NAD(P)-bd_dom_sf"/>
</dbReference>
<evidence type="ECO:0000256" key="2">
    <source>
        <dbReference type="ARBA" id="ARBA00022793"/>
    </source>
</evidence>
<evidence type="ECO:0000256" key="3">
    <source>
        <dbReference type="ARBA" id="ARBA00023027"/>
    </source>
</evidence>
<dbReference type="Proteomes" id="UP001221838">
    <property type="component" value="Unassembled WGS sequence"/>
</dbReference>
<evidence type="ECO:0000256" key="1">
    <source>
        <dbReference type="ARBA" id="ARBA00001911"/>
    </source>
</evidence>
<dbReference type="Pfam" id="PF01370">
    <property type="entry name" value="Epimerase"/>
    <property type="match status" value="1"/>
</dbReference>
<dbReference type="PANTHER" id="PTHR43078">
    <property type="entry name" value="UDP-GLUCURONIC ACID DECARBOXYLASE-RELATED"/>
    <property type="match status" value="1"/>
</dbReference>
<reference evidence="6 7" key="1">
    <citation type="submission" date="2022-11" db="EMBL/GenBank/DDBJ databases">
        <title>Minimal conservation of predation-associated metabolite biosynthetic gene clusters underscores biosynthetic potential of Myxococcota including descriptions for ten novel species: Archangium lansinium sp. nov., Myxococcus landrumus sp. nov., Nannocystis bai.</title>
        <authorList>
            <person name="Ahearne A."/>
            <person name="Stevens C."/>
            <person name="Dowd S."/>
        </authorList>
    </citation>
    <scope>NUCLEOTIDE SEQUENCE [LARGE SCALE GENOMIC DNA]</scope>
    <source>
        <strain evidence="6 7">NCWAL01</strain>
    </source>
</reference>
<name>A0ABT5D448_9BACT</name>
<organism evidence="6 7">
    <name type="scientific">Stigmatella ashevillensis</name>
    <dbReference type="NCBI Taxonomy" id="2995309"/>
    <lineage>
        <taxon>Bacteria</taxon>
        <taxon>Pseudomonadati</taxon>
        <taxon>Myxococcota</taxon>
        <taxon>Myxococcia</taxon>
        <taxon>Myxococcales</taxon>
        <taxon>Cystobacterineae</taxon>
        <taxon>Archangiaceae</taxon>
        <taxon>Stigmatella</taxon>
    </lineage>
</organism>
<dbReference type="CDD" id="cd05230">
    <property type="entry name" value="UGD_SDR_e"/>
    <property type="match status" value="1"/>
</dbReference>
<keyword evidence="4" id="KW-0456">Lyase</keyword>
<dbReference type="RefSeq" id="WP_272134205.1">
    <property type="nucleotide sequence ID" value="NZ_JAQNDM010000001.1"/>
</dbReference>
<evidence type="ECO:0000313" key="7">
    <source>
        <dbReference type="Proteomes" id="UP001221838"/>
    </source>
</evidence>
<gene>
    <name evidence="6" type="ORF">POL68_00865</name>
</gene>
<keyword evidence="7" id="KW-1185">Reference proteome</keyword>
<keyword evidence="3" id="KW-0520">NAD</keyword>
<dbReference type="SUPFAM" id="SSF51735">
    <property type="entry name" value="NAD(P)-binding Rossmann-fold domains"/>
    <property type="match status" value="1"/>
</dbReference>